<reference evidence="2 3" key="1">
    <citation type="submission" date="2014-12" db="EMBL/GenBank/DDBJ databases">
        <title>Draft Genome Sequence of Pseudoalteromonas luteoviolacea HI1.</title>
        <authorList>
            <person name="Asahina A.Y."/>
            <person name="Hadfield M.G."/>
        </authorList>
    </citation>
    <scope>NUCLEOTIDE SEQUENCE [LARGE SCALE GENOMIC DNA]</scope>
    <source>
        <strain evidence="2 3">HI1</strain>
    </source>
</reference>
<gene>
    <name evidence="2" type="ORF">JF50_09585</name>
</gene>
<sequence length="197" mass="21427">MNHSLPIILILFTTMLSGCTNFAHQQEIREVKDFDSIIVSGLADVFISQSDHQQVKVFARGMPITDVITHIENGTLTVTPQGYHSGESVKVYVTYKKLKYIKTAGAATLTGENQLVADHISIVTTGSGDITSLSLTAKQLSVQINDTANANLVVQAENSNIEMNDAGDLDIRGVAHQQQLRSNSSRGTLNNARLKFN</sequence>
<evidence type="ECO:0000313" key="2">
    <source>
        <dbReference type="EMBL" id="KID57443.1"/>
    </source>
</evidence>
<dbReference type="InterPro" id="IPR021255">
    <property type="entry name" value="DUF2807"/>
</dbReference>
<dbReference type="RefSeq" id="WP_039609214.1">
    <property type="nucleotide sequence ID" value="NZ_JWIC01000005.1"/>
</dbReference>
<dbReference type="Proteomes" id="UP000031327">
    <property type="component" value="Unassembled WGS sequence"/>
</dbReference>
<evidence type="ECO:0000259" key="1">
    <source>
        <dbReference type="Pfam" id="PF10988"/>
    </source>
</evidence>
<name>A0A0C1MRZ4_9GAMM</name>
<accession>A0A0C1MRZ4</accession>
<evidence type="ECO:0000313" key="3">
    <source>
        <dbReference type="Proteomes" id="UP000031327"/>
    </source>
</evidence>
<dbReference type="Pfam" id="PF10988">
    <property type="entry name" value="DUF2807"/>
    <property type="match status" value="1"/>
</dbReference>
<proteinExistence type="predicted"/>
<comment type="caution">
    <text evidence="2">The sequence shown here is derived from an EMBL/GenBank/DDBJ whole genome shotgun (WGS) entry which is preliminary data.</text>
</comment>
<organism evidence="2 3">
    <name type="scientific">Pseudoalteromonas luteoviolacea</name>
    <dbReference type="NCBI Taxonomy" id="43657"/>
    <lineage>
        <taxon>Bacteria</taxon>
        <taxon>Pseudomonadati</taxon>
        <taxon>Pseudomonadota</taxon>
        <taxon>Gammaproteobacteria</taxon>
        <taxon>Alteromonadales</taxon>
        <taxon>Pseudoalteromonadaceae</taxon>
        <taxon>Pseudoalteromonas</taxon>
    </lineage>
</organism>
<dbReference type="EMBL" id="JWIC01000005">
    <property type="protein sequence ID" value="KID57443.1"/>
    <property type="molecule type" value="Genomic_DNA"/>
</dbReference>
<dbReference type="Gene3D" id="2.160.20.120">
    <property type="match status" value="1"/>
</dbReference>
<dbReference type="AlphaFoldDB" id="A0A0C1MRZ4"/>
<dbReference type="OrthoDB" id="6314720at2"/>
<protein>
    <recommendedName>
        <fullName evidence="1">Putative auto-transporter adhesin head GIN domain-containing protein</fullName>
    </recommendedName>
</protein>
<feature type="domain" description="Putative auto-transporter adhesin head GIN" evidence="1">
    <location>
        <begin position="33"/>
        <end position="178"/>
    </location>
</feature>